<comment type="caution">
    <text evidence="1">The sequence shown here is derived from an EMBL/GenBank/DDBJ whole genome shotgun (WGS) entry which is preliminary data.</text>
</comment>
<gene>
    <name evidence="1" type="ORF">AVEN_243790_1</name>
</gene>
<sequence length="150" mass="16623">MNTVFCIVITVKAPPFKITLQVQEVVVRRCEVGAVQWMIELLPTELLNKVLSDTSRMGTCIVKKQHNTLTEHSSPFVLNCTPQFSQCFTVSYRIDGSTSGKELHKQNGLSVPDHSAHDFVCRQRCFDFFGGGGRATVSTSTSSTVILILE</sequence>
<protein>
    <submittedName>
        <fullName evidence="1">Uncharacterized protein</fullName>
    </submittedName>
</protein>
<keyword evidence="2" id="KW-1185">Reference proteome</keyword>
<name>A0A4Y2A5B8_ARAVE</name>
<dbReference type="Proteomes" id="UP000499080">
    <property type="component" value="Unassembled WGS sequence"/>
</dbReference>
<dbReference type="EMBL" id="BGPR01000006">
    <property type="protein sequence ID" value="GBL74988.1"/>
    <property type="molecule type" value="Genomic_DNA"/>
</dbReference>
<reference evidence="1 2" key="1">
    <citation type="journal article" date="2019" name="Sci. Rep.">
        <title>Orb-weaving spider Araneus ventricosus genome elucidates the spidroin gene catalogue.</title>
        <authorList>
            <person name="Kono N."/>
            <person name="Nakamura H."/>
            <person name="Ohtoshi R."/>
            <person name="Moran D.A.P."/>
            <person name="Shinohara A."/>
            <person name="Yoshida Y."/>
            <person name="Fujiwara M."/>
            <person name="Mori M."/>
            <person name="Tomita M."/>
            <person name="Arakawa K."/>
        </authorList>
    </citation>
    <scope>NUCLEOTIDE SEQUENCE [LARGE SCALE GENOMIC DNA]</scope>
</reference>
<organism evidence="1 2">
    <name type="scientific">Araneus ventricosus</name>
    <name type="common">Orbweaver spider</name>
    <name type="synonym">Epeira ventricosa</name>
    <dbReference type="NCBI Taxonomy" id="182803"/>
    <lineage>
        <taxon>Eukaryota</taxon>
        <taxon>Metazoa</taxon>
        <taxon>Ecdysozoa</taxon>
        <taxon>Arthropoda</taxon>
        <taxon>Chelicerata</taxon>
        <taxon>Arachnida</taxon>
        <taxon>Araneae</taxon>
        <taxon>Araneomorphae</taxon>
        <taxon>Entelegynae</taxon>
        <taxon>Araneoidea</taxon>
        <taxon>Araneidae</taxon>
        <taxon>Araneus</taxon>
    </lineage>
</organism>
<proteinExistence type="predicted"/>
<evidence type="ECO:0000313" key="1">
    <source>
        <dbReference type="EMBL" id="GBL74988.1"/>
    </source>
</evidence>
<dbReference type="AlphaFoldDB" id="A0A4Y2A5B8"/>
<evidence type="ECO:0000313" key="2">
    <source>
        <dbReference type="Proteomes" id="UP000499080"/>
    </source>
</evidence>
<accession>A0A4Y2A5B8</accession>